<reference evidence="1" key="1">
    <citation type="journal article" date="2018" name="Int. J. Syst. Evol. Microbiol.">
        <title>Carboxylicivirga sediminis sp. nov., isolated from coastal sediment.</title>
        <authorList>
            <person name="Wang F.Q."/>
            <person name="Ren L.H."/>
            <person name="Zou R.J."/>
            <person name="Sun Y.Z."/>
            <person name="Liu X.J."/>
            <person name="Jiang F."/>
            <person name="Liu L.J."/>
        </authorList>
    </citation>
    <scope>NUCLEOTIDE SEQUENCE</scope>
    <source>
        <strain evidence="1">JR1</strain>
    </source>
</reference>
<evidence type="ECO:0000313" key="1">
    <source>
        <dbReference type="EMBL" id="MBR8535752.1"/>
    </source>
</evidence>
<evidence type="ECO:0000313" key="2">
    <source>
        <dbReference type="Proteomes" id="UP000679220"/>
    </source>
</evidence>
<dbReference type="EMBL" id="JAGTAR010000012">
    <property type="protein sequence ID" value="MBR8535752.1"/>
    <property type="molecule type" value="Genomic_DNA"/>
</dbReference>
<name>A0A941IYF6_9BACT</name>
<sequence>MHTIKLKIHDKAYKHFIWLLSKFSKDEIEIISEDEAFLKIQAELQAELNEINEGTVKYYTIDELEERLESKIRRNEDSL</sequence>
<dbReference type="RefSeq" id="WP_212190001.1">
    <property type="nucleotide sequence ID" value="NZ_JAGTAR010000012.1"/>
</dbReference>
<reference evidence="1" key="2">
    <citation type="submission" date="2021-04" db="EMBL/GenBank/DDBJ databases">
        <authorList>
            <person name="Zhang T."/>
            <person name="Zhang Y."/>
            <person name="Lu D."/>
            <person name="Zuo D."/>
            <person name="Du Z."/>
        </authorList>
    </citation>
    <scope>NUCLEOTIDE SEQUENCE</scope>
    <source>
        <strain evidence="1">JR1</strain>
    </source>
</reference>
<comment type="caution">
    <text evidence="1">The sequence shown here is derived from an EMBL/GenBank/DDBJ whole genome shotgun (WGS) entry which is preliminary data.</text>
</comment>
<accession>A0A941IYF6</accession>
<dbReference type="AlphaFoldDB" id="A0A941IYF6"/>
<gene>
    <name evidence="1" type="ORF">KDU71_09310</name>
</gene>
<organism evidence="1 2">
    <name type="scientific">Carboxylicivirga sediminis</name>
    <dbReference type="NCBI Taxonomy" id="2006564"/>
    <lineage>
        <taxon>Bacteria</taxon>
        <taxon>Pseudomonadati</taxon>
        <taxon>Bacteroidota</taxon>
        <taxon>Bacteroidia</taxon>
        <taxon>Marinilabiliales</taxon>
        <taxon>Marinilabiliaceae</taxon>
        <taxon>Carboxylicivirga</taxon>
    </lineage>
</organism>
<dbReference type="Proteomes" id="UP000679220">
    <property type="component" value="Unassembled WGS sequence"/>
</dbReference>
<keyword evidence="2" id="KW-1185">Reference proteome</keyword>
<protein>
    <submittedName>
        <fullName evidence="1">Uncharacterized protein</fullName>
    </submittedName>
</protein>
<proteinExistence type="predicted"/>